<protein>
    <submittedName>
        <fullName evidence="1">Uncharacterized protein</fullName>
    </submittedName>
</protein>
<name>A0ACB7CCY5_9ASCO</name>
<comment type="caution">
    <text evidence="1">The sequence shown here is derived from an EMBL/GenBank/DDBJ whole genome shotgun (WGS) entry which is preliminary data.</text>
</comment>
<evidence type="ECO:0000313" key="2">
    <source>
        <dbReference type="Proteomes" id="UP000768646"/>
    </source>
</evidence>
<accession>A0ACB7CCY5</accession>
<evidence type="ECO:0000313" key="1">
    <source>
        <dbReference type="EMBL" id="KAG4304900.1"/>
    </source>
</evidence>
<organism evidence="1 2">
    <name type="scientific">Pneumocystis oryctolagi</name>
    <dbReference type="NCBI Taxonomy" id="42067"/>
    <lineage>
        <taxon>Eukaryota</taxon>
        <taxon>Fungi</taxon>
        <taxon>Dikarya</taxon>
        <taxon>Ascomycota</taxon>
        <taxon>Taphrinomycotina</taxon>
        <taxon>Pneumocystomycetes</taxon>
        <taxon>Pneumocystaceae</taxon>
        <taxon>Pneumocystis</taxon>
    </lineage>
</organism>
<dbReference type="EMBL" id="JABTEG010000005">
    <property type="protein sequence ID" value="KAG4304900.1"/>
    <property type="molecule type" value="Genomic_DNA"/>
</dbReference>
<reference evidence="1 2" key="1">
    <citation type="journal article" date="2021" name="Commun. Biol.">
        <title>Genomic insights into the host specific adaptation of the Pneumocystis genus.</title>
        <authorList>
            <person name="Cisse O.H."/>
            <person name="Ma L."/>
            <person name="Dekker J.P."/>
            <person name="Khil P.P."/>
            <person name="Youn J.-H."/>
            <person name="Brenchley J.M."/>
            <person name="Blair R."/>
            <person name="Pahar B."/>
            <person name="Chabe M."/>
            <person name="Van Rompay K.K.A."/>
            <person name="Keesler R."/>
            <person name="Sukura A."/>
            <person name="Hirsch V."/>
            <person name="Kutty G."/>
            <person name="Liu Y."/>
            <person name="Peng L."/>
            <person name="Chen J."/>
            <person name="Song J."/>
            <person name="Weissenbacher-Lang C."/>
            <person name="Xu J."/>
            <person name="Upham N.S."/>
            <person name="Stajich J.E."/>
            <person name="Cuomo C.A."/>
            <person name="Cushion M.T."/>
            <person name="Kovacs J.A."/>
        </authorList>
    </citation>
    <scope>NUCLEOTIDE SEQUENCE [LARGE SCALE GENOMIC DNA]</scope>
    <source>
        <strain evidence="1 2">RABM</strain>
    </source>
</reference>
<proteinExistence type="predicted"/>
<keyword evidence="2" id="KW-1185">Reference proteome</keyword>
<dbReference type="Proteomes" id="UP000768646">
    <property type="component" value="Unassembled WGS sequence"/>
</dbReference>
<sequence>MSIKHNNMLPNQHFRKHWQRRVRTWFDQPGHKHRRRRLRNQKAEMLAPRPVELLRPTVHAPTIKYNRKLRLGRGFTFDELKAAGISRHYALTIGIPVDHRRRNRSLESLQRNVERLQLYKKCLIVFPRKGRKAKENNGNDSINKYYEQIPINSIVPLPTAAVQSESRLITQEEIESSAYDTLRKARADAKPAKKKEEKK</sequence>
<gene>
    <name evidence="1" type="ORF">PORY_001575</name>
</gene>